<protein>
    <recommendedName>
        <fullName evidence="4">Epoxide hydrolase N-terminal domain-containing protein</fullName>
    </recommendedName>
</protein>
<reference evidence="5" key="1">
    <citation type="submission" date="2018-05" db="EMBL/GenBank/DDBJ databases">
        <authorList>
            <person name="Lanie J.A."/>
            <person name="Ng W.-L."/>
            <person name="Kazmierczak K.M."/>
            <person name="Andrzejewski T.M."/>
            <person name="Davidsen T.M."/>
            <person name="Wayne K.J."/>
            <person name="Tettelin H."/>
            <person name="Glass J.I."/>
            <person name="Rusch D."/>
            <person name="Podicherti R."/>
            <person name="Tsui H.-C.T."/>
            <person name="Winkler M.E."/>
        </authorList>
    </citation>
    <scope>NUCLEOTIDE SEQUENCE</scope>
</reference>
<dbReference type="PIRSF" id="PIRSF001112">
    <property type="entry name" value="Epoxide_hydrolase"/>
    <property type="match status" value="1"/>
</dbReference>
<feature type="non-terminal residue" evidence="5">
    <location>
        <position position="1"/>
    </location>
</feature>
<sequence length="383" mass="42682">VSDPLHDFTVNVSDDEIADLKDRLAHTRWPDRIPGVGWDYGVDADWVQDLADYWANGFNWRTTEDRLNAFDHLTTEIDGQRIHAIHQRSPNPDALPLVISHGWPGSVVEFLDIIGPLTDPKAHGGDPADAFHVVAPSLPGYAWSGPTTDRGWGPTRIARAFATLAARLGYDRYGVQGGDWGSIISQETARIDSEHVAGCHVNMITTRPPGQPDDMEDLSPFEQTVFDRAAWYQAEDNGYFRIQQTRPQTLGTGLNDSPAGLLAWIGEKFHGWTDHDGDPFTAVDRDTILANVSVYWFTGTANSSTRIYFELMRTLEAGFGTTGNVPLGVSVFPRELFAARRRWVEAAHNLVFWAEKDRGGHFAALETPGLLVDDIRAFFRDLR</sequence>
<dbReference type="GO" id="GO:0097176">
    <property type="term" value="P:epoxide metabolic process"/>
    <property type="evidence" value="ECO:0007669"/>
    <property type="project" value="TreeGrafter"/>
</dbReference>
<dbReference type="InterPro" id="IPR010497">
    <property type="entry name" value="Epoxide_hydro_N"/>
</dbReference>
<accession>A0A381UED8</accession>
<comment type="similarity">
    <text evidence="1">Belongs to the peptidase S33 family.</text>
</comment>
<dbReference type="SUPFAM" id="SSF53474">
    <property type="entry name" value="alpha/beta-Hydrolases"/>
    <property type="match status" value="1"/>
</dbReference>
<dbReference type="InterPro" id="IPR029058">
    <property type="entry name" value="AB_hydrolase_fold"/>
</dbReference>
<evidence type="ECO:0000256" key="1">
    <source>
        <dbReference type="ARBA" id="ARBA00010088"/>
    </source>
</evidence>
<name>A0A381UED8_9ZZZZ</name>
<proteinExistence type="inferred from homology"/>
<evidence type="ECO:0000256" key="3">
    <source>
        <dbReference type="ARBA" id="ARBA00022801"/>
    </source>
</evidence>
<organism evidence="5">
    <name type="scientific">marine metagenome</name>
    <dbReference type="NCBI Taxonomy" id="408172"/>
    <lineage>
        <taxon>unclassified sequences</taxon>
        <taxon>metagenomes</taxon>
        <taxon>ecological metagenomes</taxon>
    </lineage>
</organism>
<dbReference type="PRINTS" id="PR00412">
    <property type="entry name" value="EPOXHYDRLASE"/>
</dbReference>
<evidence type="ECO:0000256" key="2">
    <source>
        <dbReference type="ARBA" id="ARBA00022797"/>
    </source>
</evidence>
<evidence type="ECO:0000259" key="4">
    <source>
        <dbReference type="Pfam" id="PF06441"/>
    </source>
</evidence>
<keyword evidence="2" id="KW-0058">Aromatic hydrocarbons catabolism</keyword>
<dbReference type="InterPro" id="IPR016292">
    <property type="entry name" value="Epoxide_hydrolase"/>
</dbReference>
<feature type="domain" description="Epoxide hydrolase N-terminal" evidence="4">
    <location>
        <begin position="6"/>
        <end position="110"/>
    </location>
</feature>
<gene>
    <name evidence="5" type="ORF">METZ01_LOCUS79429</name>
</gene>
<dbReference type="EMBL" id="UINC01006278">
    <property type="protein sequence ID" value="SVA26575.1"/>
    <property type="molecule type" value="Genomic_DNA"/>
</dbReference>
<dbReference type="Gene3D" id="3.40.50.1820">
    <property type="entry name" value="alpha/beta hydrolase"/>
    <property type="match status" value="1"/>
</dbReference>
<evidence type="ECO:0000313" key="5">
    <source>
        <dbReference type="EMBL" id="SVA26575.1"/>
    </source>
</evidence>
<dbReference type="GO" id="GO:0004301">
    <property type="term" value="F:epoxide hydrolase activity"/>
    <property type="evidence" value="ECO:0007669"/>
    <property type="project" value="TreeGrafter"/>
</dbReference>
<dbReference type="PANTHER" id="PTHR21661:SF35">
    <property type="entry name" value="EPOXIDE HYDROLASE"/>
    <property type="match status" value="1"/>
</dbReference>
<keyword evidence="3" id="KW-0378">Hydrolase</keyword>
<dbReference type="Pfam" id="PF06441">
    <property type="entry name" value="EHN"/>
    <property type="match status" value="1"/>
</dbReference>
<dbReference type="AlphaFoldDB" id="A0A381UED8"/>
<dbReference type="PANTHER" id="PTHR21661">
    <property type="entry name" value="EPOXIDE HYDROLASE 1-RELATED"/>
    <property type="match status" value="1"/>
</dbReference>
<dbReference type="InterPro" id="IPR000639">
    <property type="entry name" value="Epox_hydrolase-like"/>
</dbReference>